<evidence type="ECO:0000313" key="3">
    <source>
        <dbReference type="Proteomes" id="UP001057280"/>
    </source>
</evidence>
<protein>
    <submittedName>
        <fullName evidence="2">Pyridoxamine 5'-phosphate oxidase family protein</fullName>
    </submittedName>
</protein>
<accession>A0AB35HUR8</accession>
<dbReference type="RefSeq" id="WP_234770301.1">
    <property type="nucleotide sequence ID" value="NZ_JACACA010000068.1"/>
</dbReference>
<sequence length="124" mass="13868">MLSKKFYDVLNYEGSVSITSWTKAAPHVTNTWNSFLVVTDDERLLAPAAGMHSLENDLKENNHVIVTLAAREVEGKNGYQGTGFRLEGTAQLVSSGAEFDMMKEKYPFLREILEITPESSKQLL</sequence>
<dbReference type="Pfam" id="PF01243">
    <property type="entry name" value="PNPOx_N"/>
    <property type="match status" value="1"/>
</dbReference>
<reference evidence="2" key="1">
    <citation type="submission" date="2020-06" db="EMBL/GenBank/DDBJ databases">
        <authorList>
            <person name="Link T."/>
            <person name="Ehrmann M."/>
        </authorList>
    </citation>
    <scope>NUCLEOTIDE SEQUENCE</scope>
    <source>
        <strain evidence="2">TMW 2.2257</strain>
    </source>
</reference>
<proteinExistence type="predicted"/>
<dbReference type="EMBL" id="JACACB010000058">
    <property type="protein sequence ID" value="MCO8299172.1"/>
    <property type="molecule type" value="Genomic_DNA"/>
</dbReference>
<dbReference type="InterPro" id="IPR012349">
    <property type="entry name" value="Split_barrel_FMN-bd"/>
</dbReference>
<dbReference type="Proteomes" id="UP001057280">
    <property type="component" value="Unassembled WGS sequence"/>
</dbReference>
<evidence type="ECO:0000259" key="1">
    <source>
        <dbReference type="Pfam" id="PF01243"/>
    </source>
</evidence>
<dbReference type="Gene3D" id="2.30.110.10">
    <property type="entry name" value="Electron Transport, Fmn-binding Protein, Chain A"/>
    <property type="match status" value="1"/>
</dbReference>
<name>A0AB35HUR8_TETHA</name>
<organism evidence="2 3">
    <name type="scientific">Tetragenococcus halophilus</name>
    <name type="common">Pediococcus halophilus</name>
    <dbReference type="NCBI Taxonomy" id="51669"/>
    <lineage>
        <taxon>Bacteria</taxon>
        <taxon>Bacillati</taxon>
        <taxon>Bacillota</taxon>
        <taxon>Bacilli</taxon>
        <taxon>Lactobacillales</taxon>
        <taxon>Enterococcaceae</taxon>
        <taxon>Tetragenococcus</taxon>
    </lineage>
</organism>
<evidence type="ECO:0000313" key="2">
    <source>
        <dbReference type="EMBL" id="MCO8299172.1"/>
    </source>
</evidence>
<feature type="domain" description="Pyridoxamine 5'-phosphate oxidase N-terminal" evidence="1">
    <location>
        <begin position="4"/>
        <end position="119"/>
    </location>
</feature>
<dbReference type="SUPFAM" id="SSF50475">
    <property type="entry name" value="FMN-binding split barrel"/>
    <property type="match status" value="1"/>
</dbReference>
<comment type="caution">
    <text evidence="2">The sequence shown here is derived from an EMBL/GenBank/DDBJ whole genome shotgun (WGS) entry which is preliminary data.</text>
</comment>
<reference evidence="2" key="2">
    <citation type="journal article" date="2021" name="BMC Microbiol.">
        <title>The diversity among the species Tetragenococcus halophilus including new isolates from a lupine seed fermentation.</title>
        <authorList>
            <person name="Link T."/>
            <person name="Vogel R.F."/>
            <person name="Ehrmann M.A."/>
        </authorList>
    </citation>
    <scope>NUCLEOTIDE SEQUENCE</scope>
    <source>
        <strain evidence="2">TMW 2.2257</strain>
    </source>
</reference>
<dbReference type="InterPro" id="IPR011576">
    <property type="entry name" value="Pyridox_Oxase_N"/>
</dbReference>
<dbReference type="AlphaFoldDB" id="A0AB35HUR8"/>
<gene>
    <name evidence="2" type="ORF">HXW75_12060</name>
</gene>